<dbReference type="KEGG" id="gbr:Gbro_0538"/>
<reference evidence="2" key="1">
    <citation type="submission" date="2009-10" db="EMBL/GenBank/DDBJ databases">
        <title>The complete chromosome of Gordonia bronchialis DSM 43247.</title>
        <authorList>
            <consortium name="US DOE Joint Genome Institute (JGI-PGF)"/>
            <person name="Lucas S."/>
            <person name="Copeland A."/>
            <person name="Lapidus A."/>
            <person name="Glavina del Rio T."/>
            <person name="Dalin E."/>
            <person name="Tice H."/>
            <person name="Bruce D."/>
            <person name="Goodwin L."/>
            <person name="Pitluck S."/>
            <person name="Kyrpides N."/>
            <person name="Mavromatis K."/>
            <person name="Ivanova N."/>
            <person name="Ovchinnikova G."/>
            <person name="Saunders E."/>
            <person name="Brettin T."/>
            <person name="Detter J.C."/>
            <person name="Han C."/>
            <person name="Larimer F."/>
            <person name="Land M."/>
            <person name="Hauser L."/>
            <person name="Markowitz V."/>
            <person name="Cheng J.-F."/>
            <person name="Hugenholtz P."/>
            <person name="Woyke T."/>
            <person name="Wu D."/>
            <person name="Jando M."/>
            <person name="Schneider S."/>
            <person name="Goeker M."/>
            <person name="Klenk H.-P."/>
            <person name="Eisen J.A."/>
        </authorList>
    </citation>
    <scope>NUCLEOTIDE SEQUENCE [LARGE SCALE GENOMIC DNA]</scope>
    <source>
        <strain evidence="2">ATCC 25592 / DSM 43247 / BCRC 13721 / JCM 3198 / KCTC 3076 / NBRC 16047 / NCTC 10667</strain>
    </source>
</reference>
<evidence type="ECO:0000313" key="2">
    <source>
        <dbReference type="Proteomes" id="UP000001219"/>
    </source>
</evidence>
<dbReference type="EMBL" id="CP001802">
    <property type="protein sequence ID" value="ACY19868.1"/>
    <property type="molecule type" value="Genomic_DNA"/>
</dbReference>
<gene>
    <name evidence="1" type="ordered locus">Gbro_0538</name>
</gene>
<reference evidence="1 2" key="2">
    <citation type="journal article" date="2010" name="Stand. Genomic Sci.">
        <title>Complete genome sequence of Gordonia bronchialis type strain (3410).</title>
        <authorList>
            <person name="Ivanova N."/>
            <person name="Sikorski J."/>
            <person name="Jando M."/>
            <person name="Lapidus A."/>
            <person name="Nolan M."/>
            <person name="Lucas S."/>
            <person name="Del Rio T.G."/>
            <person name="Tice H."/>
            <person name="Copeland A."/>
            <person name="Cheng J.F."/>
            <person name="Chen F."/>
            <person name="Bruce D."/>
            <person name="Goodwin L."/>
            <person name="Pitluck S."/>
            <person name="Mavromatis K."/>
            <person name="Ovchinnikova G."/>
            <person name="Pati A."/>
            <person name="Chen A."/>
            <person name="Palaniappan K."/>
            <person name="Land M."/>
            <person name="Hauser L."/>
            <person name="Chang Y.J."/>
            <person name="Jeffries C.D."/>
            <person name="Chain P."/>
            <person name="Saunders E."/>
            <person name="Han C."/>
            <person name="Detter J.C."/>
            <person name="Brettin T."/>
            <person name="Rohde M."/>
            <person name="Goker M."/>
            <person name="Bristow J."/>
            <person name="Eisen J.A."/>
            <person name="Markowitz V."/>
            <person name="Hugenholtz P."/>
            <person name="Klenk H.P."/>
            <person name="Kyrpides N.C."/>
        </authorList>
    </citation>
    <scope>NUCLEOTIDE SEQUENCE [LARGE SCALE GENOMIC DNA]</scope>
    <source>
        <strain evidence="2">ATCC 25592 / DSM 43247 / BCRC 13721 / JCM 3198 / KCTC 3076 / NBRC 16047 / NCTC 10667</strain>
    </source>
</reference>
<organism evidence="1 2">
    <name type="scientific">Gordonia bronchialis (strain ATCC 25592 / DSM 43247 / BCRC 13721 / JCM 3198 / KCTC 3076 / NBRC 16047 / NCTC 10667)</name>
    <name type="common">Rhodococcus bronchialis</name>
    <dbReference type="NCBI Taxonomy" id="526226"/>
    <lineage>
        <taxon>Bacteria</taxon>
        <taxon>Bacillati</taxon>
        <taxon>Actinomycetota</taxon>
        <taxon>Actinomycetes</taxon>
        <taxon>Mycobacteriales</taxon>
        <taxon>Gordoniaceae</taxon>
        <taxon>Gordonia</taxon>
    </lineage>
</organism>
<evidence type="ECO:0008006" key="3">
    <source>
        <dbReference type="Google" id="ProtNLM"/>
    </source>
</evidence>
<protein>
    <recommendedName>
        <fullName evidence="3">HNH endonuclease 5 domain-containing protein</fullName>
    </recommendedName>
</protein>
<dbReference type="HOGENOM" id="CLU_104988_0_0_11"/>
<keyword evidence="2" id="KW-1185">Reference proteome</keyword>
<dbReference type="AlphaFoldDB" id="D0LEF0"/>
<dbReference type="STRING" id="526226.Gbro_0538"/>
<proteinExistence type="predicted"/>
<dbReference type="Proteomes" id="UP000001219">
    <property type="component" value="Chromosome"/>
</dbReference>
<sequence>MLQITDYTGADQYDQCLHCARKLDAKPTRDHVPSLGLLASPYPDNLPTVDICPECNNGFSDDERYLFLLLDCVLSGSADPNDQPDPRVAERLGKAPGLARRIADQQVLTLPLDVETVWWQPESARINTVIVKNARGHVMYETGVPLHRQPDSVAFSALSILTAEQRQAFERGADDSAHGVLLPEVGTRALARAFTPDVVDGWVVVQTSRYRFAVDTGDSAVRVRSVIREYLATETIWCLD</sequence>
<accession>D0LEF0</accession>
<dbReference type="RefSeq" id="WP_012832456.1">
    <property type="nucleotide sequence ID" value="NC_013441.1"/>
</dbReference>
<dbReference type="OrthoDB" id="9757976at2"/>
<evidence type="ECO:0000313" key="1">
    <source>
        <dbReference type="EMBL" id="ACY19868.1"/>
    </source>
</evidence>
<name>D0LEF0_GORB4</name>
<dbReference type="eggNOG" id="ENOG5031UX4">
    <property type="taxonomic scope" value="Bacteria"/>
</dbReference>